<keyword evidence="7" id="KW-0573">Peptidoglycan synthesis</keyword>
<accession>I8UEE6</accession>
<dbReference type="Gene3D" id="3.90.1310.10">
    <property type="entry name" value="Penicillin-binding protein 2a (Domain 2)"/>
    <property type="match status" value="1"/>
</dbReference>
<evidence type="ECO:0000256" key="1">
    <source>
        <dbReference type="ARBA" id="ARBA00004167"/>
    </source>
</evidence>
<evidence type="ECO:0000256" key="7">
    <source>
        <dbReference type="ARBA" id="ARBA00022984"/>
    </source>
</evidence>
<dbReference type="EMBL" id="AKKV01000026">
    <property type="protein sequence ID" value="EIT85178.1"/>
    <property type="molecule type" value="Genomic_DNA"/>
</dbReference>
<dbReference type="GO" id="GO:0009002">
    <property type="term" value="F:serine-type D-Ala-D-Ala carboxypeptidase activity"/>
    <property type="evidence" value="ECO:0007669"/>
    <property type="project" value="UniProtKB-EC"/>
</dbReference>
<dbReference type="InterPro" id="IPR001460">
    <property type="entry name" value="PCN-bd_Tpept"/>
</dbReference>
<dbReference type="GO" id="GO:0005886">
    <property type="term" value="C:plasma membrane"/>
    <property type="evidence" value="ECO:0007669"/>
    <property type="project" value="UniProtKB-SubCell"/>
</dbReference>
<keyword evidence="9" id="KW-0472">Membrane</keyword>
<dbReference type="AlphaFoldDB" id="I8UEE6"/>
<evidence type="ECO:0000256" key="6">
    <source>
        <dbReference type="ARBA" id="ARBA00022960"/>
    </source>
</evidence>
<evidence type="ECO:0000256" key="3">
    <source>
        <dbReference type="ARBA" id="ARBA00007171"/>
    </source>
</evidence>
<evidence type="ECO:0000256" key="9">
    <source>
        <dbReference type="ARBA" id="ARBA00023136"/>
    </source>
</evidence>
<dbReference type="GO" id="GO:0071555">
    <property type="term" value="P:cell wall organization"/>
    <property type="evidence" value="ECO:0007669"/>
    <property type="project" value="UniProtKB-KW"/>
</dbReference>
<dbReference type="InterPro" id="IPR036138">
    <property type="entry name" value="PBP_dimer_sf"/>
</dbReference>
<evidence type="ECO:0000259" key="11">
    <source>
        <dbReference type="Pfam" id="PF00905"/>
    </source>
</evidence>
<evidence type="ECO:0000256" key="2">
    <source>
        <dbReference type="ARBA" id="ARBA00004236"/>
    </source>
</evidence>
<comment type="caution">
    <text evidence="13">The sequence shown here is derived from an EMBL/GenBank/DDBJ whole genome shotgun (WGS) entry which is preliminary data.</text>
</comment>
<dbReference type="SUPFAM" id="SSF56519">
    <property type="entry name" value="Penicillin binding protein dimerisation domain"/>
    <property type="match status" value="1"/>
</dbReference>
<keyword evidence="8" id="KW-1133">Transmembrane helix</keyword>
<protein>
    <submittedName>
        <fullName evidence="13">Penicillin-binding protein transpeptidase</fullName>
    </submittedName>
</protein>
<dbReference type="GO" id="GO:0009252">
    <property type="term" value="P:peptidoglycan biosynthetic process"/>
    <property type="evidence" value="ECO:0007669"/>
    <property type="project" value="UniProtKB-UniPathway"/>
</dbReference>
<dbReference type="Pfam" id="PF00905">
    <property type="entry name" value="Transpeptidase"/>
    <property type="match status" value="1"/>
</dbReference>
<evidence type="ECO:0000256" key="10">
    <source>
        <dbReference type="ARBA" id="ARBA00023316"/>
    </source>
</evidence>
<dbReference type="RefSeq" id="WP_007202196.1">
    <property type="nucleotide sequence ID" value="NZ_AKKV01000026.1"/>
</dbReference>
<evidence type="ECO:0000256" key="8">
    <source>
        <dbReference type="ARBA" id="ARBA00022989"/>
    </source>
</evidence>
<comment type="subcellular location">
    <subcellularLocation>
        <location evidence="2">Cell membrane</location>
    </subcellularLocation>
    <subcellularLocation>
        <location evidence="1">Membrane</location>
        <topology evidence="1">Single-pass membrane protein</topology>
    </subcellularLocation>
</comment>
<dbReference type="InterPro" id="IPR012338">
    <property type="entry name" value="Beta-lactam/transpept-like"/>
</dbReference>
<dbReference type="Pfam" id="PF03717">
    <property type="entry name" value="PBP_dimer"/>
    <property type="match status" value="1"/>
</dbReference>
<organism evidence="13 14">
    <name type="scientific">Fictibacillus macauensis ZFHKF-1</name>
    <dbReference type="NCBI Taxonomy" id="1196324"/>
    <lineage>
        <taxon>Bacteria</taxon>
        <taxon>Bacillati</taxon>
        <taxon>Bacillota</taxon>
        <taxon>Bacilli</taxon>
        <taxon>Bacillales</taxon>
        <taxon>Fictibacillaceae</taxon>
        <taxon>Fictibacillus</taxon>
    </lineage>
</organism>
<evidence type="ECO:0000256" key="5">
    <source>
        <dbReference type="ARBA" id="ARBA00022692"/>
    </source>
</evidence>
<dbReference type="Gene3D" id="1.10.10.1230">
    <property type="entry name" value="Penicillin-binding protein, N-terminal non-catalytic domain, head sub-domain"/>
    <property type="match status" value="1"/>
</dbReference>
<dbReference type="GO" id="GO:0008658">
    <property type="term" value="F:penicillin binding"/>
    <property type="evidence" value="ECO:0007669"/>
    <property type="project" value="InterPro"/>
</dbReference>
<keyword evidence="6" id="KW-0133">Cell shape</keyword>
<dbReference type="STRING" id="1196324.A374_10560"/>
<dbReference type="GO" id="GO:0071972">
    <property type="term" value="F:peptidoglycan L,D-transpeptidase activity"/>
    <property type="evidence" value="ECO:0007669"/>
    <property type="project" value="TreeGrafter"/>
</dbReference>
<gene>
    <name evidence="13" type="ORF">A374_10560</name>
</gene>
<dbReference type="PANTHER" id="PTHR30627">
    <property type="entry name" value="PEPTIDOGLYCAN D,D-TRANSPEPTIDASE"/>
    <property type="match status" value="1"/>
</dbReference>
<dbReference type="SUPFAM" id="SSF56601">
    <property type="entry name" value="beta-lactamase/transpeptidase-like"/>
    <property type="match status" value="1"/>
</dbReference>
<dbReference type="GO" id="GO:0008360">
    <property type="term" value="P:regulation of cell shape"/>
    <property type="evidence" value="ECO:0007669"/>
    <property type="project" value="UniProtKB-KW"/>
</dbReference>
<evidence type="ECO:0000313" key="14">
    <source>
        <dbReference type="Proteomes" id="UP000004080"/>
    </source>
</evidence>
<dbReference type="InterPro" id="IPR005311">
    <property type="entry name" value="PBP_dimer"/>
</dbReference>
<dbReference type="Gene3D" id="3.40.710.10">
    <property type="entry name" value="DD-peptidase/beta-lactamase superfamily"/>
    <property type="match status" value="1"/>
</dbReference>
<evidence type="ECO:0000313" key="13">
    <source>
        <dbReference type="EMBL" id="EIT85178.1"/>
    </source>
</evidence>
<evidence type="ECO:0000256" key="4">
    <source>
        <dbReference type="ARBA" id="ARBA00022475"/>
    </source>
</evidence>
<dbReference type="UniPathway" id="UPA00219"/>
<dbReference type="eggNOG" id="COG0768">
    <property type="taxonomic scope" value="Bacteria"/>
</dbReference>
<proteinExistence type="inferred from homology"/>
<dbReference type="InterPro" id="IPR050515">
    <property type="entry name" value="Beta-lactam/transpept"/>
</dbReference>
<evidence type="ECO:0000259" key="12">
    <source>
        <dbReference type="Pfam" id="PF03717"/>
    </source>
</evidence>
<keyword evidence="5" id="KW-0812">Transmembrane</keyword>
<comment type="similarity">
    <text evidence="3">Belongs to the transpeptidase family.</text>
</comment>
<dbReference type="PATRIC" id="fig|1196324.3.peg.2160"/>
<reference evidence="13 14" key="1">
    <citation type="journal article" date="2012" name="J. Bacteriol.">
        <title>Genome of Bacillus macauensis ZFHKF-1, a Long-Chain-Forming Bacterium.</title>
        <authorList>
            <person name="Cai L."/>
            <person name="Zhang T."/>
        </authorList>
    </citation>
    <scope>NUCLEOTIDE SEQUENCE [LARGE SCALE GENOMIC DNA]</scope>
    <source>
        <strain evidence="13 14">ZFHKF-1</strain>
    </source>
</reference>
<keyword evidence="10" id="KW-0961">Cell wall biogenesis/degradation</keyword>
<name>I8UEE6_9BACL</name>
<feature type="domain" description="Penicillin-binding protein transpeptidase" evidence="11">
    <location>
        <begin position="339"/>
        <end position="656"/>
    </location>
</feature>
<sequence>MKKKKKKKNHVPLRMNVLFLGVFLLFSVLIFRLGFVQIVDGEEYHRAVSSTENVTAKLDAPRGKIYDDTNQIAVDNKPIYSITYTRNQKTTPEEIDALAKKLSLYISKSTKSLTDRDKKDYFIYLHKKEMEKRVSASERKKLSDKAYNQRLIDSVTKKDLASLTKKQLKVLAIKSEMMRGYALSPQRVKMGATQEEIAVVSEHLNELPGVDVKPDAQRTYPFKGTFKELFGQVKSIPENALSYYQSHGNDRTDLIGTSFIEAQYESLLRGKKSTMHYVTNKSGKPVGNPDETDGTRGNDISLTVNLKLQKQVENIIEKRLKQVKSGGTAYANRDLTEAYVVMMNPKTGAILSMAGKQYNKDTGNYKNAPYGAVYNSFAMGSAVKGATVLTGLQSGAITPSTHFYDAPLVFGDGRKMKSFHSLGNIGPVQALEASSNVYMWNIAMKLAGYDYPHKRYIDKHVEQAFRTLRNSYSQFGLGVSTGVDLPSEATGYNTGMSDQLAQAMFFAIGQFDTYTPLQMAQYVSTIANNGYRMQPHFLKEVREPSVKDGKLGKLLYKFEPNVLNRLEMPQRYIDVVQQGFRQVMIGSKGTAAGIFRNKTYNPAGKTGTAEVDKKSGLDNKTLVSYAPYNNPEVAISVVVPKIREGQTNSEIASDVLDTYFKMKQKGELDQ</sequence>
<dbReference type="Proteomes" id="UP000004080">
    <property type="component" value="Unassembled WGS sequence"/>
</dbReference>
<feature type="domain" description="Penicillin-binding protein dimerisation" evidence="12">
    <location>
        <begin position="58"/>
        <end position="288"/>
    </location>
</feature>
<dbReference type="PANTHER" id="PTHR30627:SF2">
    <property type="entry name" value="PEPTIDOGLYCAN D,D-TRANSPEPTIDASE MRDA"/>
    <property type="match status" value="1"/>
</dbReference>
<keyword evidence="4" id="KW-1003">Cell membrane</keyword>
<keyword evidence="14" id="KW-1185">Reference proteome</keyword>